<dbReference type="InterPro" id="IPR052718">
    <property type="entry name" value="NmrA-type_oxidoreductase"/>
</dbReference>
<organism evidence="2">
    <name type="scientific">Lotharella globosa</name>
    <dbReference type="NCBI Taxonomy" id="91324"/>
    <lineage>
        <taxon>Eukaryota</taxon>
        <taxon>Sar</taxon>
        <taxon>Rhizaria</taxon>
        <taxon>Cercozoa</taxon>
        <taxon>Chlorarachniophyceae</taxon>
        <taxon>Lotharella</taxon>
    </lineage>
</organism>
<dbReference type="SUPFAM" id="SSF51735">
    <property type="entry name" value="NAD(P)-binding Rossmann-fold domains"/>
    <property type="match status" value="1"/>
</dbReference>
<feature type="domain" description="NmrA-like" evidence="1">
    <location>
        <begin position="2"/>
        <end position="226"/>
    </location>
</feature>
<evidence type="ECO:0000259" key="1">
    <source>
        <dbReference type="Pfam" id="PF05368"/>
    </source>
</evidence>
<dbReference type="Pfam" id="PF05368">
    <property type="entry name" value="NmrA"/>
    <property type="match status" value="1"/>
</dbReference>
<accession>A0A7S3ZBM9</accession>
<name>A0A7S3ZBM9_9EUKA</name>
<dbReference type="PANTHER" id="PTHR47129:SF1">
    <property type="entry name" value="NMRA-LIKE DOMAIN-CONTAINING PROTEIN"/>
    <property type="match status" value="1"/>
</dbReference>
<evidence type="ECO:0000313" key="2">
    <source>
        <dbReference type="EMBL" id="CAE0678144.1"/>
    </source>
</evidence>
<proteinExistence type="predicted"/>
<sequence length="246" mass="26704">MTEKGIKVRCGDADKPETLVTALEGATRVLIIPSKAFGAKRCQQYENIVGAAKKCGVKHLITFSLTGLSVELKFDITPALTFMESVVRTSGMPWTILRNGMYMDEIVAWVPDIVKMGTIPYPTAEGKSTYVMKDDIARAAAQVAAGEGHENKVYNLCNCEAYSTGDLCRTIAEVTGKKVEFKNASDEDYIKAGIASGDPEPLVRALLTMYWSVRDGAFGKPSSDIESLTGKKPISFKEALVSSKTE</sequence>
<dbReference type="InterPro" id="IPR008030">
    <property type="entry name" value="NmrA-like"/>
</dbReference>
<dbReference type="EMBL" id="HBIV01042590">
    <property type="protein sequence ID" value="CAE0678144.1"/>
    <property type="molecule type" value="Transcribed_RNA"/>
</dbReference>
<dbReference type="Gene3D" id="3.90.25.10">
    <property type="entry name" value="UDP-galactose 4-epimerase, domain 1"/>
    <property type="match status" value="1"/>
</dbReference>
<dbReference type="AlphaFoldDB" id="A0A7S3ZBM9"/>
<protein>
    <recommendedName>
        <fullName evidence="1">NmrA-like domain-containing protein</fullName>
    </recommendedName>
</protein>
<dbReference type="InterPro" id="IPR036291">
    <property type="entry name" value="NAD(P)-bd_dom_sf"/>
</dbReference>
<dbReference type="Gene3D" id="3.40.50.720">
    <property type="entry name" value="NAD(P)-binding Rossmann-like Domain"/>
    <property type="match status" value="1"/>
</dbReference>
<reference evidence="2" key="1">
    <citation type="submission" date="2021-01" db="EMBL/GenBank/DDBJ databases">
        <authorList>
            <person name="Corre E."/>
            <person name="Pelletier E."/>
            <person name="Niang G."/>
            <person name="Scheremetjew M."/>
            <person name="Finn R."/>
            <person name="Kale V."/>
            <person name="Holt S."/>
            <person name="Cochrane G."/>
            <person name="Meng A."/>
            <person name="Brown T."/>
            <person name="Cohen L."/>
        </authorList>
    </citation>
    <scope>NUCLEOTIDE SEQUENCE</scope>
    <source>
        <strain evidence="2">CCCM811</strain>
    </source>
</reference>
<dbReference type="PANTHER" id="PTHR47129">
    <property type="entry name" value="QUINONE OXIDOREDUCTASE 2"/>
    <property type="match status" value="1"/>
</dbReference>
<gene>
    <name evidence="2" type="ORF">LGLO00237_LOCUS29925</name>
</gene>